<comment type="caution">
    <text evidence="6">The sequence shown here is derived from an EMBL/GenBank/DDBJ whole genome shotgun (WGS) entry which is preliminary data.</text>
</comment>
<dbReference type="PROSITE" id="PS50110">
    <property type="entry name" value="RESPONSE_REGULATORY"/>
    <property type="match status" value="1"/>
</dbReference>
<dbReference type="InterPro" id="IPR058245">
    <property type="entry name" value="NreC/VraR/RcsB-like_REC"/>
</dbReference>
<comment type="caution">
    <text evidence="5">Lacks conserved residue(s) required for the propagation of feature annotation.</text>
</comment>
<evidence type="ECO:0000256" key="4">
    <source>
        <dbReference type="ARBA" id="ARBA00023163"/>
    </source>
</evidence>
<dbReference type="PANTHER" id="PTHR43214">
    <property type="entry name" value="TWO-COMPONENT RESPONSE REGULATOR"/>
    <property type="match status" value="1"/>
</dbReference>
<dbReference type="InterPro" id="IPR000792">
    <property type="entry name" value="Tscrpt_reg_LuxR_C"/>
</dbReference>
<evidence type="ECO:0000256" key="1">
    <source>
        <dbReference type="ARBA" id="ARBA00022553"/>
    </source>
</evidence>
<evidence type="ECO:0000256" key="3">
    <source>
        <dbReference type="ARBA" id="ARBA00023125"/>
    </source>
</evidence>
<evidence type="ECO:0000256" key="5">
    <source>
        <dbReference type="PROSITE-ProRule" id="PRU00169"/>
    </source>
</evidence>
<dbReference type="SUPFAM" id="SSF46894">
    <property type="entry name" value="C-terminal effector domain of the bipartite response regulators"/>
    <property type="match status" value="1"/>
</dbReference>
<dbReference type="Pfam" id="PF00196">
    <property type="entry name" value="GerE"/>
    <property type="match status" value="1"/>
</dbReference>
<keyword evidence="1" id="KW-0597">Phosphoprotein</keyword>
<dbReference type="InterPro" id="IPR011006">
    <property type="entry name" value="CheY-like_superfamily"/>
</dbReference>
<dbReference type="PANTHER" id="PTHR43214:SF41">
    <property type="entry name" value="NITRATE_NITRITE RESPONSE REGULATOR PROTEIN NARP"/>
    <property type="match status" value="1"/>
</dbReference>
<evidence type="ECO:0000256" key="2">
    <source>
        <dbReference type="ARBA" id="ARBA00023015"/>
    </source>
</evidence>
<dbReference type="GO" id="GO:0003677">
    <property type="term" value="F:DNA binding"/>
    <property type="evidence" value="ECO:0007669"/>
    <property type="project" value="UniProtKB-KW"/>
</dbReference>
<evidence type="ECO:0000313" key="7">
    <source>
        <dbReference type="Proteomes" id="UP000777265"/>
    </source>
</evidence>
<evidence type="ECO:0000313" key="6">
    <source>
        <dbReference type="EMBL" id="NLW36183.1"/>
    </source>
</evidence>
<dbReference type="GO" id="GO:0006355">
    <property type="term" value="P:regulation of DNA-templated transcription"/>
    <property type="evidence" value="ECO:0007669"/>
    <property type="project" value="InterPro"/>
</dbReference>
<dbReference type="AlphaFoldDB" id="A0A351U612"/>
<reference evidence="6" key="2">
    <citation type="submission" date="2020-01" db="EMBL/GenBank/DDBJ databases">
        <authorList>
            <person name="Campanaro S."/>
        </authorList>
    </citation>
    <scope>NUCLEOTIDE SEQUENCE</scope>
    <source>
        <strain evidence="6">AS06rmzACSIP_7</strain>
    </source>
</reference>
<dbReference type="STRING" id="909663.GCA_000512235_01135"/>
<gene>
    <name evidence="6" type="ORF">GXY80_12010</name>
</gene>
<accession>A0A351U612</accession>
<dbReference type="EMBL" id="JAAYEE010000219">
    <property type="protein sequence ID" value="NLW36183.1"/>
    <property type="molecule type" value="Genomic_DNA"/>
</dbReference>
<dbReference type="CDD" id="cd06170">
    <property type="entry name" value="LuxR_C_like"/>
    <property type="match status" value="1"/>
</dbReference>
<dbReference type="InterPro" id="IPR001789">
    <property type="entry name" value="Sig_transdc_resp-reg_receiver"/>
</dbReference>
<keyword evidence="2" id="KW-0805">Transcription regulation</keyword>
<dbReference type="PRINTS" id="PR00038">
    <property type="entry name" value="HTHLUXR"/>
</dbReference>
<dbReference type="SMART" id="SM00448">
    <property type="entry name" value="REC"/>
    <property type="match status" value="1"/>
</dbReference>
<protein>
    <submittedName>
        <fullName evidence="6">Response regulator transcription factor</fullName>
    </submittedName>
</protein>
<dbReference type="PROSITE" id="PS50043">
    <property type="entry name" value="HTH_LUXR_2"/>
    <property type="match status" value="1"/>
</dbReference>
<keyword evidence="3" id="KW-0238">DNA-binding</keyword>
<reference evidence="6" key="1">
    <citation type="journal article" date="2020" name="Biotechnol. Biofuels">
        <title>New insights from the biogas microbiome by comprehensive genome-resolved metagenomics of nearly 1600 species originating from multiple anaerobic digesters.</title>
        <authorList>
            <person name="Campanaro S."/>
            <person name="Treu L."/>
            <person name="Rodriguez-R L.M."/>
            <person name="Kovalovszki A."/>
            <person name="Ziels R.M."/>
            <person name="Maus I."/>
            <person name="Zhu X."/>
            <person name="Kougias P.G."/>
            <person name="Basile A."/>
            <person name="Luo G."/>
            <person name="Schluter A."/>
            <person name="Konstantinidis K.T."/>
            <person name="Angelidaki I."/>
        </authorList>
    </citation>
    <scope>NUCLEOTIDE SEQUENCE</scope>
    <source>
        <strain evidence="6">AS06rmzACSIP_7</strain>
    </source>
</reference>
<dbReference type="Pfam" id="PF00072">
    <property type="entry name" value="Response_reg"/>
    <property type="match status" value="1"/>
</dbReference>
<organism evidence="6 7">
    <name type="scientific">Syntrophorhabdus aromaticivorans</name>
    <dbReference type="NCBI Taxonomy" id="328301"/>
    <lineage>
        <taxon>Bacteria</taxon>
        <taxon>Pseudomonadati</taxon>
        <taxon>Thermodesulfobacteriota</taxon>
        <taxon>Syntrophorhabdia</taxon>
        <taxon>Syntrophorhabdales</taxon>
        <taxon>Syntrophorhabdaceae</taxon>
        <taxon>Syntrophorhabdus</taxon>
    </lineage>
</organism>
<keyword evidence="4" id="KW-0804">Transcription</keyword>
<sequence length="209" mass="23377">MINVLLADHHPIVREGLEKVLSQDQNVRIAGAVQRGSEVMDYFRTRDCDILILELSMPDRNGLAILERLKSNKRDLKILVLTSSTEDFYALQALKSGADGYLTKDCSPAELMSAVRRIASGGKYISPSVAERLCDIYQNGDDHLAPHHGLSTREFQIMCLIASGKKPKEIADGLNLAVRTINTYRERILSKMQMKSNAELTRYVTQNAL</sequence>
<proteinExistence type="predicted"/>
<dbReference type="CDD" id="cd17535">
    <property type="entry name" value="REC_NarL-like"/>
    <property type="match status" value="1"/>
</dbReference>
<name>A0A351U612_9BACT</name>
<dbReference type="SUPFAM" id="SSF52172">
    <property type="entry name" value="CheY-like"/>
    <property type="match status" value="1"/>
</dbReference>
<dbReference type="Gene3D" id="3.40.50.2300">
    <property type="match status" value="1"/>
</dbReference>
<dbReference type="GO" id="GO:0000160">
    <property type="term" value="P:phosphorelay signal transduction system"/>
    <property type="evidence" value="ECO:0007669"/>
    <property type="project" value="InterPro"/>
</dbReference>
<dbReference type="Proteomes" id="UP000777265">
    <property type="component" value="Unassembled WGS sequence"/>
</dbReference>
<dbReference type="SMART" id="SM00421">
    <property type="entry name" value="HTH_LUXR"/>
    <property type="match status" value="1"/>
</dbReference>
<dbReference type="InterPro" id="IPR039420">
    <property type="entry name" value="WalR-like"/>
</dbReference>
<dbReference type="InterPro" id="IPR016032">
    <property type="entry name" value="Sig_transdc_resp-reg_C-effctor"/>
</dbReference>